<reference evidence="2" key="2">
    <citation type="submission" date="2022-07" db="EMBL/GenBank/DDBJ databases">
        <authorList>
            <person name="Goncalves M.F.M."/>
            <person name="Hilario S."/>
            <person name="Van De Peer Y."/>
            <person name="Esteves A.C."/>
            <person name="Alves A."/>
        </authorList>
    </citation>
    <scope>NUCLEOTIDE SEQUENCE</scope>
    <source>
        <strain evidence="2">MUM 19.33</strain>
    </source>
</reference>
<dbReference type="OrthoDB" id="6880011at2759"/>
<dbReference type="Gene3D" id="2.40.180.10">
    <property type="entry name" value="Catalase core domain"/>
    <property type="match status" value="1"/>
</dbReference>
<sequence length="215" mass="23840">MIIVDMKVMSSGEGCSNLMMFRQGETAKAVRGKIDDNVVNIFYWRLIRLEEAKRPLRNQSANATEYDESGAASHASAGHLYGQLQQLDSSKVVPDVTAYPSASSAVSFLTKRPGEFPPRCRTGGLLTGQHGPGRIFCYCDAQYHRIGVSLHQTPVNCPFTAKFYYPLNFDGPMRVDAIHGGNKQHVPNSFAHKFRTDAVKVPYVVGNIISRMSHF</sequence>
<dbReference type="EMBL" id="JAGIXG020000082">
    <property type="protein sequence ID" value="KAI6778092.1"/>
    <property type="molecule type" value="Genomic_DNA"/>
</dbReference>
<organism evidence="2 3">
    <name type="scientific">Emericellopsis cladophorae</name>
    <dbReference type="NCBI Taxonomy" id="2686198"/>
    <lineage>
        <taxon>Eukaryota</taxon>
        <taxon>Fungi</taxon>
        <taxon>Dikarya</taxon>
        <taxon>Ascomycota</taxon>
        <taxon>Pezizomycotina</taxon>
        <taxon>Sordariomycetes</taxon>
        <taxon>Hypocreomycetidae</taxon>
        <taxon>Hypocreales</taxon>
        <taxon>Bionectriaceae</taxon>
        <taxon>Emericellopsis</taxon>
    </lineage>
</organism>
<protein>
    <recommendedName>
        <fullName evidence="1">Catalase core domain-containing protein</fullName>
    </recommendedName>
</protein>
<dbReference type="InterPro" id="IPR020835">
    <property type="entry name" value="Catalase_sf"/>
</dbReference>
<comment type="caution">
    <text evidence="2">The sequence shown here is derived from an EMBL/GenBank/DDBJ whole genome shotgun (WGS) entry which is preliminary data.</text>
</comment>
<dbReference type="GeneID" id="75828030"/>
<evidence type="ECO:0000313" key="2">
    <source>
        <dbReference type="EMBL" id="KAI6778092.1"/>
    </source>
</evidence>
<dbReference type="AlphaFoldDB" id="A0A9P9XUL0"/>
<dbReference type="GO" id="GO:0004096">
    <property type="term" value="F:catalase activity"/>
    <property type="evidence" value="ECO:0007669"/>
    <property type="project" value="InterPro"/>
</dbReference>
<accession>A0A9P9XUL0</accession>
<dbReference type="InterPro" id="IPR011614">
    <property type="entry name" value="Catalase_core"/>
</dbReference>
<evidence type="ECO:0000313" key="3">
    <source>
        <dbReference type="Proteomes" id="UP001055219"/>
    </source>
</evidence>
<feature type="domain" description="Catalase core" evidence="1">
    <location>
        <begin position="133"/>
        <end position="191"/>
    </location>
</feature>
<dbReference type="GO" id="GO:0020037">
    <property type="term" value="F:heme binding"/>
    <property type="evidence" value="ECO:0007669"/>
    <property type="project" value="InterPro"/>
</dbReference>
<reference evidence="2" key="1">
    <citation type="journal article" date="2021" name="J Fungi (Basel)">
        <title>Genomic and Metabolomic Analyses of the Marine Fungus Emericellopsis cladophorae: Insights into Saltwater Adaptability Mechanisms and Its Biosynthetic Potential.</title>
        <authorList>
            <person name="Goncalves M.F.M."/>
            <person name="Hilario S."/>
            <person name="Van de Peer Y."/>
            <person name="Esteves A.C."/>
            <person name="Alves A."/>
        </authorList>
    </citation>
    <scope>NUCLEOTIDE SEQUENCE</scope>
    <source>
        <strain evidence="2">MUM 19.33</strain>
    </source>
</reference>
<dbReference type="Pfam" id="PF00199">
    <property type="entry name" value="Catalase"/>
    <property type="match status" value="1"/>
</dbReference>
<dbReference type="Proteomes" id="UP001055219">
    <property type="component" value="Unassembled WGS sequence"/>
</dbReference>
<evidence type="ECO:0000259" key="1">
    <source>
        <dbReference type="Pfam" id="PF00199"/>
    </source>
</evidence>
<dbReference type="RefSeq" id="XP_051358948.1">
    <property type="nucleotide sequence ID" value="XM_051510094.1"/>
</dbReference>
<keyword evidence="3" id="KW-1185">Reference proteome</keyword>
<dbReference type="SUPFAM" id="SSF56634">
    <property type="entry name" value="Heme-dependent catalase-like"/>
    <property type="match status" value="1"/>
</dbReference>
<gene>
    <name evidence="2" type="ORF">J7T54_001512</name>
</gene>
<name>A0A9P9XUL0_9HYPO</name>
<proteinExistence type="predicted"/>